<evidence type="ECO:0000313" key="11">
    <source>
        <dbReference type="Proteomes" id="UP001528912"/>
    </source>
</evidence>
<accession>A0ABT6C4T2</accession>
<evidence type="ECO:0000256" key="7">
    <source>
        <dbReference type="SAM" id="MobiDB-lite"/>
    </source>
</evidence>
<dbReference type="Gene3D" id="1.10.510.10">
    <property type="entry name" value="Transferase(Phosphotransferase) domain 1"/>
    <property type="match status" value="1"/>
</dbReference>
<dbReference type="PANTHER" id="PTHR43289">
    <property type="entry name" value="MITOGEN-ACTIVATED PROTEIN KINASE KINASE KINASE 20-RELATED"/>
    <property type="match status" value="1"/>
</dbReference>
<proteinExistence type="predicted"/>
<feature type="compositionally biased region" description="Low complexity" evidence="7">
    <location>
        <begin position="291"/>
        <end position="302"/>
    </location>
</feature>
<dbReference type="CDD" id="cd14014">
    <property type="entry name" value="STKc_PknB_like"/>
    <property type="match status" value="1"/>
</dbReference>
<keyword evidence="2" id="KW-0723">Serine/threonine-protein kinase</keyword>
<comment type="caution">
    <text evidence="10">The sequence shown here is derived from an EMBL/GenBank/DDBJ whole genome shotgun (WGS) entry which is preliminary data.</text>
</comment>
<evidence type="ECO:0000256" key="1">
    <source>
        <dbReference type="ARBA" id="ARBA00012513"/>
    </source>
</evidence>
<evidence type="ECO:0000256" key="2">
    <source>
        <dbReference type="ARBA" id="ARBA00022527"/>
    </source>
</evidence>
<dbReference type="PROSITE" id="PS50011">
    <property type="entry name" value="PROTEIN_KINASE_DOM"/>
    <property type="match status" value="1"/>
</dbReference>
<reference evidence="10 11" key="1">
    <citation type="submission" date="2023-03" db="EMBL/GenBank/DDBJ databases">
        <title>YIM 133296 draft genome.</title>
        <authorList>
            <person name="Xiong L."/>
        </authorList>
    </citation>
    <scope>NUCLEOTIDE SEQUENCE [LARGE SCALE GENOMIC DNA]</scope>
    <source>
        <strain evidence="10 11">YIM 133296</strain>
    </source>
</reference>
<dbReference type="InterPro" id="IPR000719">
    <property type="entry name" value="Prot_kinase_dom"/>
</dbReference>
<dbReference type="InterPro" id="IPR008271">
    <property type="entry name" value="Ser/Thr_kinase_AS"/>
</dbReference>
<feature type="region of interest" description="Disordered" evidence="7">
    <location>
        <begin position="458"/>
        <end position="488"/>
    </location>
</feature>
<organism evidence="10 11">
    <name type="scientific">Luteipulveratus flavus</name>
    <dbReference type="NCBI Taxonomy" id="3031728"/>
    <lineage>
        <taxon>Bacteria</taxon>
        <taxon>Bacillati</taxon>
        <taxon>Actinomycetota</taxon>
        <taxon>Actinomycetes</taxon>
        <taxon>Micrococcales</taxon>
        <taxon>Dermacoccaceae</taxon>
        <taxon>Luteipulveratus</taxon>
    </lineage>
</organism>
<evidence type="ECO:0000256" key="5">
    <source>
        <dbReference type="ARBA" id="ARBA00022777"/>
    </source>
</evidence>
<feature type="region of interest" description="Disordered" evidence="7">
    <location>
        <begin position="278"/>
        <end position="429"/>
    </location>
</feature>
<feature type="compositionally biased region" description="Polar residues" evidence="7">
    <location>
        <begin position="395"/>
        <end position="414"/>
    </location>
</feature>
<dbReference type="GO" id="GO:0016301">
    <property type="term" value="F:kinase activity"/>
    <property type="evidence" value="ECO:0007669"/>
    <property type="project" value="UniProtKB-KW"/>
</dbReference>
<evidence type="ECO:0000256" key="4">
    <source>
        <dbReference type="ARBA" id="ARBA00022741"/>
    </source>
</evidence>
<sequence>MSTPAKDTTMGGRYTLTDRIAAGGMGEVWKARDDILGRTVALKVLKAGLTDETGFTERFRNEARLSAALTHGNIASVYDYGEDEGTAYLVMEFVPGRPLSKIIEQRAPMSPIDTVEIISQAAAALQAAHKNGLIHRDVKPANILIDPDGTAKLTDFGIARAVGSVAMTKTGEVMGTAQYLAPESAMGRPSTNLSDVYALGVVAYEMLAGRRPFEADTAVALALAHVNEPPPPLPPFVPPTIRAVVAASLEKDPGRRPGSAAEFGRAMRQALRDADRMGMLRQGPPPGPQGPGQRLPSSGPQPTGARPAAPSGPQHVGPPSGPNRSAASSGPNPQAARSGPQRVGPPSGPNTQAGHRPGHGSGPNPQVGPNQQPNHQQQRPVGASSGQGSSPDSGQVTRSRLKTQPESVKSTRQQGPVGASGRESGSPVGWARNKGVLIGSVIGALVLIGVLVAVLTSGGGGTPTQTRTGPGGSPLQTGPFKTPFSPVD</sequence>
<dbReference type="PANTHER" id="PTHR43289:SF6">
    <property type="entry name" value="SERINE_THREONINE-PROTEIN KINASE NEKL-3"/>
    <property type="match status" value="1"/>
</dbReference>
<keyword evidence="11" id="KW-1185">Reference proteome</keyword>
<keyword evidence="4" id="KW-0547">Nucleotide-binding</keyword>
<name>A0ABT6C4T2_9MICO</name>
<dbReference type="EC" id="2.7.11.1" evidence="1"/>
<dbReference type="Gene3D" id="3.30.200.20">
    <property type="entry name" value="Phosphorylase Kinase, domain 1"/>
    <property type="match status" value="1"/>
</dbReference>
<keyword evidence="8" id="KW-0812">Transmembrane</keyword>
<dbReference type="EMBL" id="JAROAV010000023">
    <property type="protein sequence ID" value="MDF8263959.1"/>
    <property type="molecule type" value="Genomic_DNA"/>
</dbReference>
<dbReference type="SUPFAM" id="SSF56112">
    <property type="entry name" value="Protein kinase-like (PK-like)"/>
    <property type="match status" value="1"/>
</dbReference>
<evidence type="ECO:0000256" key="8">
    <source>
        <dbReference type="SAM" id="Phobius"/>
    </source>
</evidence>
<evidence type="ECO:0000259" key="9">
    <source>
        <dbReference type="PROSITE" id="PS50011"/>
    </source>
</evidence>
<dbReference type="Proteomes" id="UP001528912">
    <property type="component" value="Unassembled WGS sequence"/>
</dbReference>
<evidence type="ECO:0000256" key="6">
    <source>
        <dbReference type="ARBA" id="ARBA00022840"/>
    </source>
</evidence>
<feature type="domain" description="Protein kinase" evidence="9">
    <location>
        <begin position="14"/>
        <end position="271"/>
    </location>
</feature>
<dbReference type="InterPro" id="IPR011009">
    <property type="entry name" value="Kinase-like_dom_sf"/>
</dbReference>
<dbReference type="SMART" id="SM00220">
    <property type="entry name" value="S_TKc"/>
    <property type="match status" value="1"/>
</dbReference>
<keyword evidence="8" id="KW-1133">Transmembrane helix</keyword>
<keyword evidence="8" id="KW-0472">Membrane</keyword>
<evidence type="ECO:0000256" key="3">
    <source>
        <dbReference type="ARBA" id="ARBA00022679"/>
    </source>
</evidence>
<evidence type="ECO:0000313" key="10">
    <source>
        <dbReference type="EMBL" id="MDF8263959.1"/>
    </source>
</evidence>
<keyword evidence="3" id="KW-0808">Transferase</keyword>
<feature type="compositionally biased region" description="Low complexity" evidence="7">
    <location>
        <begin position="362"/>
        <end position="394"/>
    </location>
</feature>
<feature type="compositionally biased region" description="Polar residues" evidence="7">
    <location>
        <begin position="322"/>
        <end position="332"/>
    </location>
</feature>
<dbReference type="Pfam" id="PF00069">
    <property type="entry name" value="Pkinase"/>
    <property type="match status" value="1"/>
</dbReference>
<gene>
    <name evidence="10" type="ORF">P4R38_06865</name>
</gene>
<feature type="transmembrane region" description="Helical" evidence="8">
    <location>
        <begin position="436"/>
        <end position="457"/>
    </location>
</feature>
<keyword evidence="5 10" id="KW-0418">Kinase</keyword>
<dbReference type="RefSeq" id="WP_277191583.1">
    <property type="nucleotide sequence ID" value="NZ_JAROAV010000023.1"/>
</dbReference>
<dbReference type="PROSITE" id="PS00108">
    <property type="entry name" value="PROTEIN_KINASE_ST"/>
    <property type="match status" value="1"/>
</dbReference>
<keyword evidence="6" id="KW-0067">ATP-binding</keyword>
<protein>
    <recommendedName>
        <fullName evidence="1">non-specific serine/threonine protein kinase</fullName>
        <ecNumber evidence="1">2.7.11.1</ecNumber>
    </recommendedName>
</protein>